<protein>
    <recommendedName>
        <fullName evidence="9">TRAP transporter small permease protein</fullName>
    </recommendedName>
</protein>
<dbReference type="Pfam" id="PF04290">
    <property type="entry name" value="DctQ"/>
    <property type="match status" value="1"/>
</dbReference>
<evidence type="ECO:0000256" key="1">
    <source>
        <dbReference type="ARBA" id="ARBA00004429"/>
    </source>
</evidence>
<evidence type="ECO:0000256" key="6">
    <source>
        <dbReference type="ARBA" id="ARBA00022989"/>
    </source>
</evidence>
<dbReference type="PANTHER" id="PTHR35011:SF11">
    <property type="entry name" value="TRAP TRANSPORTER SMALL PERMEASE PROTEIN"/>
    <property type="match status" value="1"/>
</dbReference>
<name>A0A8B2NZ68_9HYPH</name>
<dbReference type="GO" id="GO:0015740">
    <property type="term" value="P:C4-dicarboxylate transport"/>
    <property type="evidence" value="ECO:0007669"/>
    <property type="project" value="TreeGrafter"/>
</dbReference>
<accession>A0A8B2NZ68</accession>
<comment type="subcellular location">
    <subcellularLocation>
        <location evidence="1 9">Cell inner membrane</location>
        <topology evidence="1 9">Multi-pass membrane protein</topology>
    </subcellularLocation>
</comment>
<dbReference type="RefSeq" id="WP_111345026.1">
    <property type="nucleotide sequence ID" value="NZ_JAIWKD010000002.1"/>
</dbReference>
<feature type="transmembrane region" description="Helical" evidence="9">
    <location>
        <begin position="63"/>
        <end position="86"/>
    </location>
</feature>
<evidence type="ECO:0000256" key="9">
    <source>
        <dbReference type="RuleBase" id="RU369079"/>
    </source>
</evidence>
<dbReference type="InterPro" id="IPR055348">
    <property type="entry name" value="DctQ"/>
</dbReference>
<keyword evidence="3" id="KW-1003">Cell membrane</keyword>
<comment type="function">
    <text evidence="9">Part of the tripartite ATP-independent periplasmic (TRAP) transport system.</text>
</comment>
<dbReference type="Proteomes" id="UP000249590">
    <property type="component" value="Unassembled WGS sequence"/>
</dbReference>
<feature type="transmembrane region" description="Helical" evidence="9">
    <location>
        <begin position="138"/>
        <end position="159"/>
    </location>
</feature>
<evidence type="ECO:0000256" key="3">
    <source>
        <dbReference type="ARBA" id="ARBA00022475"/>
    </source>
</evidence>
<evidence type="ECO:0000313" key="11">
    <source>
        <dbReference type="EMBL" id="RAI01850.1"/>
    </source>
</evidence>
<evidence type="ECO:0000313" key="12">
    <source>
        <dbReference type="Proteomes" id="UP000249590"/>
    </source>
</evidence>
<dbReference type="OrthoDB" id="4964541at2"/>
<keyword evidence="12" id="KW-1185">Reference proteome</keyword>
<evidence type="ECO:0000256" key="5">
    <source>
        <dbReference type="ARBA" id="ARBA00022692"/>
    </source>
</evidence>
<dbReference type="InterPro" id="IPR007387">
    <property type="entry name" value="TRAP_DctQ"/>
</dbReference>
<keyword evidence="5 9" id="KW-0812">Transmembrane</keyword>
<evidence type="ECO:0000256" key="7">
    <source>
        <dbReference type="ARBA" id="ARBA00023136"/>
    </source>
</evidence>
<feature type="transmembrane region" description="Helical" evidence="9">
    <location>
        <begin position="21"/>
        <end position="43"/>
    </location>
</feature>
<evidence type="ECO:0000259" key="10">
    <source>
        <dbReference type="Pfam" id="PF04290"/>
    </source>
</evidence>
<dbReference type="GO" id="GO:0005886">
    <property type="term" value="C:plasma membrane"/>
    <property type="evidence" value="ECO:0007669"/>
    <property type="project" value="UniProtKB-SubCell"/>
</dbReference>
<sequence>MSGALAHIRRGALGIERVVTWTAVALGCVCLVAAVGVGFYQVLARFVLFRPASWSEPFVQSALIWMTYLTLCGAMRTGTLISVDVLKKATQGAARTALRLAGAGAILILLWVILWQGIAIVWRVRFQTIAGLGVPASYVYAALPTGAALSILALVGHVIDPPPDQAAPDASS</sequence>
<dbReference type="AlphaFoldDB" id="A0A8B2NZ68"/>
<feature type="transmembrane region" description="Helical" evidence="9">
    <location>
        <begin position="98"/>
        <end position="118"/>
    </location>
</feature>
<reference evidence="11 12" key="1">
    <citation type="submission" date="2018-05" db="EMBL/GenBank/DDBJ databases">
        <title>Acuticoccus sediminis sp. nov., isolated from deep-sea sediment of Indian Ocean.</title>
        <authorList>
            <person name="Liu X."/>
            <person name="Lai Q."/>
            <person name="Du Y."/>
            <person name="Sun F."/>
            <person name="Zhang X."/>
            <person name="Wang S."/>
            <person name="Shao Z."/>
        </authorList>
    </citation>
    <scope>NUCLEOTIDE SEQUENCE [LARGE SCALE GENOMIC DNA]</scope>
    <source>
        <strain evidence="11 12">PTG4-2</strain>
    </source>
</reference>
<feature type="domain" description="Tripartite ATP-independent periplasmic transporters DctQ component" evidence="10">
    <location>
        <begin position="35"/>
        <end position="159"/>
    </location>
</feature>
<gene>
    <name evidence="11" type="ORF">DLJ53_10620</name>
</gene>
<comment type="subunit">
    <text evidence="9">The complex comprises the extracytoplasmic solute receptor protein and the two transmembrane proteins.</text>
</comment>
<comment type="similarity">
    <text evidence="8 9">Belongs to the TRAP transporter small permease family.</text>
</comment>
<keyword evidence="6 9" id="KW-1133">Transmembrane helix</keyword>
<proteinExistence type="inferred from homology"/>
<organism evidence="11 12">
    <name type="scientific">Acuticoccus sediminis</name>
    <dbReference type="NCBI Taxonomy" id="2184697"/>
    <lineage>
        <taxon>Bacteria</taxon>
        <taxon>Pseudomonadati</taxon>
        <taxon>Pseudomonadota</taxon>
        <taxon>Alphaproteobacteria</taxon>
        <taxon>Hyphomicrobiales</taxon>
        <taxon>Amorphaceae</taxon>
        <taxon>Acuticoccus</taxon>
    </lineage>
</organism>
<comment type="caution">
    <text evidence="11">The sequence shown here is derived from an EMBL/GenBank/DDBJ whole genome shotgun (WGS) entry which is preliminary data.</text>
</comment>
<evidence type="ECO:0000256" key="2">
    <source>
        <dbReference type="ARBA" id="ARBA00022448"/>
    </source>
</evidence>
<keyword evidence="2 9" id="KW-0813">Transport</keyword>
<evidence type="ECO:0000256" key="8">
    <source>
        <dbReference type="ARBA" id="ARBA00038436"/>
    </source>
</evidence>
<keyword evidence="7 9" id="KW-0472">Membrane</keyword>
<dbReference type="EMBL" id="QHHQ01000002">
    <property type="protein sequence ID" value="RAI01850.1"/>
    <property type="molecule type" value="Genomic_DNA"/>
</dbReference>
<dbReference type="PANTHER" id="PTHR35011">
    <property type="entry name" value="2,3-DIKETO-L-GULONATE TRAP TRANSPORTER SMALL PERMEASE PROTEIN YIAM"/>
    <property type="match status" value="1"/>
</dbReference>
<evidence type="ECO:0000256" key="4">
    <source>
        <dbReference type="ARBA" id="ARBA00022519"/>
    </source>
</evidence>
<keyword evidence="4 9" id="KW-0997">Cell inner membrane</keyword>
<dbReference type="GO" id="GO:0022857">
    <property type="term" value="F:transmembrane transporter activity"/>
    <property type="evidence" value="ECO:0007669"/>
    <property type="project" value="UniProtKB-UniRule"/>
</dbReference>